<dbReference type="Gene3D" id="3.30.519.10">
    <property type="entry name" value="Guanine Nucleotide Dissociation Inhibitor, domain 2"/>
    <property type="match status" value="1"/>
</dbReference>
<evidence type="ECO:0000256" key="6">
    <source>
        <dbReference type="ARBA" id="ARBA00023034"/>
    </source>
</evidence>
<name>A0A7J8AUT3_RHIFE</name>
<keyword evidence="9" id="KW-0472">Membrane</keyword>
<keyword evidence="5 8" id="KW-0963">Cytoplasm</keyword>
<gene>
    <name evidence="10" type="ORF">mRhiFer1_005604</name>
</gene>
<dbReference type="FunFam" id="3.50.50.60:FF:000158">
    <property type="entry name" value="Rab GDP dissociation inhibitor"/>
    <property type="match status" value="1"/>
</dbReference>
<dbReference type="InterPro" id="IPR036188">
    <property type="entry name" value="FAD/NAD-bd_sf"/>
</dbReference>
<evidence type="ECO:0000256" key="5">
    <source>
        <dbReference type="ARBA" id="ARBA00022490"/>
    </source>
</evidence>
<evidence type="ECO:0000256" key="8">
    <source>
        <dbReference type="RuleBase" id="RU363124"/>
    </source>
</evidence>
<keyword evidence="6" id="KW-0333">Golgi apparatus</keyword>
<comment type="caution">
    <text evidence="10">The sequence shown here is derived from an EMBL/GenBank/DDBJ whole genome shotgun (WGS) entry which is preliminary data.</text>
</comment>
<evidence type="ECO:0000256" key="7">
    <source>
        <dbReference type="ARBA" id="ARBA00037119"/>
    </source>
</evidence>
<comment type="similarity">
    <text evidence="3 8">Belongs to the Rab GDI family.</text>
</comment>
<evidence type="ECO:0000256" key="1">
    <source>
        <dbReference type="ARBA" id="ARBA00004496"/>
    </source>
</evidence>
<evidence type="ECO:0000256" key="9">
    <source>
        <dbReference type="SAM" id="Phobius"/>
    </source>
</evidence>
<evidence type="ECO:0000313" key="11">
    <source>
        <dbReference type="Proteomes" id="UP000585614"/>
    </source>
</evidence>
<keyword evidence="4 8" id="KW-0343">GTPase activation</keyword>
<reference evidence="10 11" key="1">
    <citation type="journal article" date="2020" name="Nature">
        <title>Six reference-quality genomes reveal evolution of bat adaptations.</title>
        <authorList>
            <person name="Jebb D."/>
            <person name="Huang Z."/>
            <person name="Pippel M."/>
            <person name="Hughes G.M."/>
            <person name="Lavrichenko K."/>
            <person name="Devanna P."/>
            <person name="Winkler S."/>
            <person name="Jermiin L.S."/>
            <person name="Skirmuntt E.C."/>
            <person name="Katzourakis A."/>
            <person name="Burkitt-Gray L."/>
            <person name="Ray D.A."/>
            <person name="Sullivan K.A.M."/>
            <person name="Roscito J.G."/>
            <person name="Kirilenko B.M."/>
            <person name="Davalos L.M."/>
            <person name="Corthals A.P."/>
            <person name="Power M.L."/>
            <person name="Jones G."/>
            <person name="Ransome R.D."/>
            <person name="Dechmann D.K.N."/>
            <person name="Locatelli A.G."/>
            <person name="Puechmaille S.J."/>
            <person name="Fedrigo O."/>
            <person name="Jarvis E.D."/>
            <person name="Hiller M."/>
            <person name="Vernes S.C."/>
            <person name="Myers E.W."/>
            <person name="Teeling E.C."/>
        </authorList>
    </citation>
    <scope>NUCLEOTIDE SEQUENCE [LARGE SCALE GENOMIC DNA]</scope>
    <source>
        <strain evidence="10">MRhiFer1</strain>
        <tissue evidence="10">Lung</tissue>
    </source>
</reference>
<sequence>MDEEYDVIVLGTGLTECILSGIMSVNGKKVLHMDRNPYYGGESSSITPLEELYKRFQLLEGPPESMGRGRDWNVDLIPKFLMANGQLVKMLLYTEVTRYLDFKVVEGSFVYKGGKIYKVPSTETEALASNLMGMFEKRRFRKFLVFVANFDENDPKTFEGVDPQSTSMREVYRKFDLGQDVIDFTGHALALYRTDDYLDQPCLETINRIKLYSESLARYGKSPYLYPLYGLGELPQGFARLSAIYGGTYMLNKPVDDIIMENGKVVGVQSEGEVARCKQLICDPSYVPDRVRKAGQVIRIICILSHPIKNTNDANSCQIIIPQNQVNRKSDIYVCMISYAHNVAAQGKYIAIASTTVETAEPEKEVEPALELLEPIDQKFVAISDLYEPIDDGSESQVFCSCSYDATTHFETTCNDIKDIYKRMAGSAFDFENMKRKQNDVFGEADHILCFPHHIPVTHLVDTLTKSLILVTVWETGVSIASSFLALPHPGKRGFLSFCVSLPPTPNSSALFGKNGKESLLLPPPLAPYCSGLWRCPRLPPQLACVLERRGPPSTKLHSPPTPLIYSKLLTFAHPIREGNAVLLPCSLLVRPGAVEQLPWPPGQPGRGEGLGVAPSEVELVVFVSCFFVCVLWYLLREKKCEQSRRWENGSRPQCAPPHTFPLVVGNPYLAK</sequence>
<dbReference type="SUPFAM" id="SSF51905">
    <property type="entry name" value="FAD/NAD(P)-binding domain"/>
    <property type="match status" value="2"/>
</dbReference>
<proteinExistence type="inferred from homology"/>
<keyword evidence="9" id="KW-0812">Transmembrane</keyword>
<dbReference type="Pfam" id="PF00996">
    <property type="entry name" value="GDI"/>
    <property type="match status" value="1"/>
</dbReference>
<dbReference type="FunFam" id="1.10.405.10:FF:000001">
    <property type="entry name" value="Rab GDP dissociation inhibitor"/>
    <property type="match status" value="1"/>
</dbReference>
<keyword evidence="9" id="KW-1133">Transmembrane helix</keyword>
<dbReference type="PRINTS" id="PR00892">
    <property type="entry name" value="RABGDI"/>
</dbReference>
<dbReference type="GO" id="GO:0016192">
    <property type="term" value="P:vesicle-mediated transport"/>
    <property type="evidence" value="ECO:0007669"/>
    <property type="project" value="TreeGrafter"/>
</dbReference>
<dbReference type="InterPro" id="IPR000806">
    <property type="entry name" value="RabGDI"/>
</dbReference>
<protein>
    <recommendedName>
        <fullName evidence="8">Rab GDP dissociation inhibitor</fullName>
    </recommendedName>
</protein>
<dbReference type="PANTHER" id="PTHR11787">
    <property type="entry name" value="RAB GDP-DISSOCIATION INHIBITOR"/>
    <property type="match status" value="1"/>
</dbReference>
<dbReference type="GO" id="GO:0007264">
    <property type="term" value="P:small GTPase-mediated signal transduction"/>
    <property type="evidence" value="ECO:0007669"/>
    <property type="project" value="InterPro"/>
</dbReference>
<organism evidence="10 11">
    <name type="scientific">Rhinolophus ferrumequinum</name>
    <name type="common">Greater horseshoe bat</name>
    <dbReference type="NCBI Taxonomy" id="59479"/>
    <lineage>
        <taxon>Eukaryota</taxon>
        <taxon>Metazoa</taxon>
        <taxon>Chordata</taxon>
        <taxon>Craniata</taxon>
        <taxon>Vertebrata</taxon>
        <taxon>Euteleostomi</taxon>
        <taxon>Mammalia</taxon>
        <taxon>Eutheria</taxon>
        <taxon>Laurasiatheria</taxon>
        <taxon>Chiroptera</taxon>
        <taxon>Yinpterochiroptera</taxon>
        <taxon>Rhinolophoidea</taxon>
        <taxon>Rhinolophidae</taxon>
        <taxon>Rhinolophinae</taxon>
        <taxon>Rhinolophus</taxon>
    </lineage>
</organism>
<dbReference type="FunFam" id="3.50.50.60:FF:000232">
    <property type="entry name" value="Rab GDP dissociation inhibitor"/>
    <property type="match status" value="1"/>
</dbReference>
<accession>A0A7J8AUT3</accession>
<dbReference type="FunFam" id="3.30.519.10:FF:000005">
    <property type="entry name" value="Rab GDP dissociation inhibitor"/>
    <property type="match status" value="1"/>
</dbReference>
<dbReference type="Gene3D" id="3.50.50.60">
    <property type="entry name" value="FAD/NAD(P)-binding domain"/>
    <property type="match status" value="1"/>
</dbReference>
<dbReference type="AlphaFoldDB" id="A0A7J8AUT3"/>
<comment type="function">
    <text evidence="7">Regulates the GDP/GTP exchange reaction of most Rab proteins by inhibiting the dissociation of GDP from them, and the subsequent binding of GTP to them. Promotes the dissociation of GDP-bound Rab proteins from the membrane and inhibits their activation. Promotes the dissociation of RAB1A, RAB3A, RAB5A and RAB10 from membranes.</text>
</comment>
<dbReference type="InterPro" id="IPR018203">
    <property type="entry name" value="GDP_dissociation_inhibitor"/>
</dbReference>
<comment type="subcellular location">
    <subcellularLocation>
        <location evidence="1 8">Cytoplasm</location>
    </subcellularLocation>
    <subcellularLocation>
        <location evidence="2">Golgi apparatus</location>
        <location evidence="2">trans-Golgi network</location>
    </subcellularLocation>
</comment>
<dbReference type="FunFam" id="3.30.519.10:FF:000014">
    <property type="entry name" value="Rab GDP dissociation inhibitor"/>
    <property type="match status" value="1"/>
</dbReference>
<dbReference type="PRINTS" id="PR00891">
    <property type="entry name" value="RABGDIREP"/>
</dbReference>
<dbReference type="PANTHER" id="PTHR11787:SF3">
    <property type="entry name" value="RAB GDP DISSOCIATION INHIBITOR ALPHA"/>
    <property type="match status" value="1"/>
</dbReference>
<dbReference type="EMBL" id="JACAGC010000001">
    <property type="protein sequence ID" value="KAF6390031.1"/>
    <property type="molecule type" value="Genomic_DNA"/>
</dbReference>
<dbReference type="GO" id="GO:0005093">
    <property type="term" value="F:Rab GDP-dissociation inhibitor activity"/>
    <property type="evidence" value="ECO:0007669"/>
    <property type="project" value="InterPro"/>
</dbReference>
<evidence type="ECO:0000313" key="10">
    <source>
        <dbReference type="EMBL" id="KAF6390031.1"/>
    </source>
</evidence>
<comment type="function">
    <text evidence="8">Regulates the GDP/GTP exchange reaction of most RAB proteins by inhibiting the dissociation of GDP from them, and the subsequent binding of GTP.</text>
</comment>
<evidence type="ECO:0000256" key="3">
    <source>
        <dbReference type="ARBA" id="ARBA00005593"/>
    </source>
</evidence>
<dbReference type="Gene3D" id="1.10.405.10">
    <property type="entry name" value="Guanine Nucleotide Dissociation Inhibitor, domain 1"/>
    <property type="match status" value="1"/>
</dbReference>
<evidence type="ECO:0000256" key="4">
    <source>
        <dbReference type="ARBA" id="ARBA00022468"/>
    </source>
</evidence>
<evidence type="ECO:0000256" key="2">
    <source>
        <dbReference type="ARBA" id="ARBA00004601"/>
    </source>
</evidence>
<dbReference type="GO" id="GO:0005096">
    <property type="term" value="F:GTPase activator activity"/>
    <property type="evidence" value="ECO:0007669"/>
    <property type="project" value="UniProtKB-KW"/>
</dbReference>
<dbReference type="GO" id="GO:0005794">
    <property type="term" value="C:Golgi apparatus"/>
    <property type="evidence" value="ECO:0007669"/>
    <property type="project" value="UniProtKB-SubCell"/>
</dbReference>
<dbReference type="Proteomes" id="UP000585614">
    <property type="component" value="Unassembled WGS sequence"/>
</dbReference>
<dbReference type="GO" id="GO:0015031">
    <property type="term" value="P:protein transport"/>
    <property type="evidence" value="ECO:0007669"/>
    <property type="project" value="InterPro"/>
</dbReference>
<feature type="transmembrane region" description="Helical" evidence="9">
    <location>
        <begin position="620"/>
        <end position="636"/>
    </location>
</feature>